<dbReference type="GO" id="GO:0016887">
    <property type="term" value="F:ATP hydrolysis activity"/>
    <property type="evidence" value="ECO:0007669"/>
    <property type="project" value="InterPro"/>
</dbReference>
<evidence type="ECO:0000256" key="7">
    <source>
        <dbReference type="ARBA" id="ARBA00023136"/>
    </source>
</evidence>
<dbReference type="Gene3D" id="3.40.50.300">
    <property type="entry name" value="P-loop containing nucleotide triphosphate hydrolases"/>
    <property type="match status" value="1"/>
</dbReference>
<comment type="subcellular location">
    <subcellularLocation>
        <location evidence="1">Cell membrane</location>
        <topology evidence="1">Multi-pass membrane protein</topology>
    </subcellularLocation>
</comment>
<dbReference type="AlphaFoldDB" id="A0A2H6DNE0"/>
<dbReference type="Pfam" id="PF00664">
    <property type="entry name" value="ABC_membrane"/>
    <property type="match status" value="1"/>
</dbReference>
<dbReference type="EMBL" id="BDEC01000072">
    <property type="protein sequence ID" value="GBD68880.1"/>
    <property type="molecule type" value="Genomic_DNA"/>
</dbReference>
<feature type="transmembrane region" description="Helical" evidence="8">
    <location>
        <begin position="21"/>
        <end position="47"/>
    </location>
</feature>
<dbReference type="GO" id="GO:0015421">
    <property type="term" value="F:ABC-type oligopeptide transporter activity"/>
    <property type="evidence" value="ECO:0007669"/>
    <property type="project" value="TreeGrafter"/>
</dbReference>
<evidence type="ECO:0000256" key="8">
    <source>
        <dbReference type="SAM" id="Phobius"/>
    </source>
</evidence>
<proteinExistence type="predicted"/>
<dbReference type="SUPFAM" id="SSF52540">
    <property type="entry name" value="P-loop containing nucleoside triphosphate hydrolases"/>
    <property type="match status" value="1"/>
</dbReference>
<dbReference type="Proteomes" id="UP000236214">
    <property type="component" value="Unassembled WGS sequence"/>
</dbReference>
<evidence type="ECO:0000313" key="11">
    <source>
        <dbReference type="EMBL" id="GBD68880.1"/>
    </source>
</evidence>
<evidence type="ECO:0000256" key="1">
    <source>
        <dbReference type="ARBA" id="ARBA00004651"/>
    </source>
</evidence>
<dbReference type="PANTHER" id="PTHR43394:SF1">
    <property type="entry name" value="ATP-BINDING CASSETTE SUB-FAMILY B MEMBER 10, MITOCHONDRIAL"/>
    <property type="match status" value="1"/>
</dbReference>
<dbReference type="PROSITE" id="PS50893">
    <property type="entry name" value="ABC_TRANSPORTER_2"/>
    <property type="match status" value="1"/>
</dbReference>
<dbReference type="PROSITE" id="PS00211">
    <property type="entry name" value="ABC_TRANSPORTER_1"/>
    <property type="match status" value="1"/>
</dbReference>
<dbReference type="InterPro" id="IPR003439">
    <property type="entry name" value="ABC_transporter-like_ATP-bd"/>
</dbReference>
<dbReference type="InterPro" id="IPR036640">
    <property type="entry name" value="ABC1_TM_sf"/>
</dbReference>
<evidence type="ECO:0000256" key="4">
    <source>
        <dbReference type="ARBA" id="ARBA00022741"/>
    </source>
</evidence>
<dbReference type="InterPro" id="IPR003593">
    <property type="entry name" value="AAA+_ATPase"/>
</dbReference>
<dbReference type="Pfam" id="PF00005">
    <property type="entry name" value="ABC_tran"/>
    <property type="match status" value="1"/>
</dbReference>
<dbReference type="SUPFAM" id="SSF90123">
    <property type="entry name" value="ABC transporter transmembrane region"/>
    <property type="match status" value="1"/>
</dbReference>
<protein>
    <submittedName>
        <fullName evidence="11">Putative ABC transporter permease/ATP-binding protein</fullName>
    </submittedName>
</protein>
<feature type="domain" description="ABC transmembrane type-1" evidence="10">
    <location>
        <begin position="27"/>
        <end position="316"/>
    </location>
</feature>
<dbReference type="PROSITE" id="PS50929">
    <property type="entry name" value="ABC_TM1F"/>
    <property type="match status" value="1"/>
</dbReference>
<reference evidence="11 12" key="1">
    <citation type="submission" date="2016-05" db="EMBL/GenBank/DDBJ databases">
        <title>Whole genome sequencing of Tetragenococcus halophilus subsp. halophilus NISL 7118.</title>
        <authorList>
            <person name="Shiwa Y."/>
            <person name="Nishimura I."/>
            <person name="Yoshikawa H."/>
            <person name="Koyama Y."/>
            <person name="Oguma T."/>
        </authorList>
    </citation>
    <scope>NUCLEOTIDE SEQUENCE [LARGE SCALE GENOMIC DNA]</scope>
    <source>
        <strain evidence="11 12">NISL 7118</strain>
    </source>
</reference>
<dbReference type="Gene3D" id="1.20.1560.10">
    <property type="entry name" value="ABC transporter type 1, transmembrane domain"/>
    <property type="match status" value="1"/>
</dbReference>
<dbReference type="InterPro" id="IPR027417">
    <property type="entry name" value="P-loop_NTPase"/>
</dbReference>
<dbReference type="InterPro" id="IPR039421">
    <property type="entry name" value="Type_1_exporter"/>
</dbReference>
<feature type="domain" description="ABC transporter" evidence="9">
    <location>
        <begin position="381"/>
        <end position="615"/>
    </location>
</feature>
<feature type="transmembrane region" description="Helical" evidence="8">
    <location>
        <begin position="158"/>
        <end position="186"/>
    </location>
</feature>
<keyword evidence="6 8" id="KW-1133">Transmembrane helix</keyword>
<dbReference type="FunFam" id="3.40.50.300:FF:000287">
    <property type="entry name" value="Multidrug ABC transporter ATP-binding protein"/>
    <property type="match status" value="1"/>
</dbReference>
<keyword evidence="3 8" id="KW-0812">Transmembrane</keyword>
<feature type="transmembrane region" description="Helical" evidence="8">
    <location>
        <begin position="67"/>
        <end position="89"/>
    </location>
</feature>
<dbReference type="GO" id="GO:0005524">
    <property type="term" value="F:ATP binding"/>
    <property type="evidence" value="ECO:0007669"/>
    <property type="project" value="UniProtKB-KW"/>
</dbReference>
<feature type="transmembrane region" description="Helical" evidence="8">
    <location>
        <begin position="267"/>
        <end position="294"/>
    </location>
</feature>
<accession>A0A2H6DNE0</accession>
<evidence type="ECO:0000313" key="12">
    <source>
        <dbReference type="Proteomes" id="UP000236214"/>
    </source>
</evidence>
<name>A0A2H6DNE0_TETHA</name>
<evidence type="ECO:0000259" key="10">
    <source>
        <dbReference type="PROSITE" id="PS50929"/>
    </source>
</evidence>
<comment type="caution">
    <text evidence="11">The sequence shown here is derived from an EMBL/GenBank/DDBJ whole genome shotgun (WGS) entry which is preliminary data.</text>
</comment>
<dbReference type="CDD" id="cd18547">
    <property type="entry name" value="ABC_6TM_Tm288_like"/>
    <property type="match status" value="1"/>
</dbReference>
<sequence length="620" mass="69223">MQNNKILAPLLRILTYIWRDYKLILMLVILFVLLSTGANTLGSLFIQQVVDDYITPLLSQSNPVYTGLLKIILVMASIYLIGVIASLLFNRLMVTVSQGTQKNIRDDMFAKMQSLPIRFFDETPSGDIMSHYTNDIDTLRQMISQSIPQVFQAATQMLGVFIAMLTLNVPLTFVVLFTVILIYLVVKKIAGLSSRYFVYQQRSLGEVDGYIEEMTFGQKVVKVFTHEEASKQGFVRKNNRLFEDASKANQLANILLPIMINLGNLQYVLIALIGGLLSINGMITLSIGTLIAFLQLSRSFSGPLNQISQQVNFIVMALAGAARIFELIDTAPEEDHGKVTLVNVDKQGEQLEESSFRTARWAWKQVRSDGSVQYTEVKGNINFAHVTFGYKENQTILHDISLYAYSGQKVALVGATGAGKTTVTNLLNRFYDIDRGTIFYDGIDITKIKKADLRRSLGIVLQDTNLFSATVRENIRYGNLEATDKQVEEAAKLANAHHFIEELSDGYETLISGQESNLSQGQQQLLSIARAALANNPVLILDEATSSIDTLTEKLVQNGMDSLMKGRTVFVIAHRLSTIQNSDVIVVLDHGQVIERGTHDQLIQNKKTYYQLYTGKLELS</sequence>
<dbReference type="InterPro" id="IPR017871">
    <property type="entry name" value="ABC_transporter-like_CS"/>
</dbReference>
<evidence type="ECO:0000256" key="6">
    <source>
        <dbReference type="ARBA" id="ARBA00022989"/>
    </source>
</evidence>
<evidence type="ECO:0000256" key="5">
    <source>
        <dbReference type="ARBA" id="ARBA00022840"/>
    </source>
</evidence>
<keyword evidence="4" id="KW-0547">Nucleotide-binding</keyword>
<gene>
    <name evidence="11" type="ORF">TEHN7118_1686</name>
</gene>
<keyword evidence="7 8" id="KW-0472">Membrane</keyword>
<dbReference type="CDD" id="cd03254">
    <property type="entry name" value="ABCC_Glucan_exporter_like"/>
    <property type="match status" value="1"/>
</dbReference>
<keyword evidence="2" id="KW-0813">Transport</keyword>
<dbReference type="SMART" id="SM00382">
    <property type="entry name" value="AAA"/>
    <property type="match status" value="1"/>
</dbReference>
<evidence type="ECO:0000259" key="9">
    <source>
        <dbReference type="PROSITE" id="PS50893"/>
    </source>
</evidence>
<keyword evidence="12" id="KW-1185">Reference proteome</keyword>
<keyword evidence="5 11" id="KW-0067">ATP-binding</keyword>
<dbReference type="PANTHER" id="PTHR43394">
    <property type="entry name" value="ATP-DEPENDENT PERMEASE MDL1, MITOCHONDRIAL"/>
    <property type="match status" value="1"/>
</dbReference>
<evidence type="ECO:0000256" key="3">
    <source>
        <dbReference type="ARBA" id="ARBA00022692"/>
    </source>
</evidence>
<dbReference type="InterPro" id="IPR011527">
    <property type="entry name" value="ABC1_TM_dom"/>
</dbReference>
<dbReference type="GO" id="GO:0005886">
    <property type="term" value="C:plasma membrane"/>
    <property type="evidence" value="ECO:0007669"/>
    <property type="project" value="UniProtKB-SubCell"/>
</dbReference>
<organism evidence="11 12">
    <name type="scientific">Tetragenococcus halophilus subsp. halophilus</name>
    <dbReference type="NCBI Taxonomy" id="1513897"/>
    <lineage>
        <taxon>Bacteria</taxon>
        <taxon>Bacillati</taxon>
        <taxon>Bacillota</taxon>
        <taxon>Bacilli</taxon>
        <taxon>Lactobacillales</taxon>
        <taxon>Enterococcaceae</taxon>
        <taxon>Tetragenococcus</taxon>
    </lineage>
</organism>
<evidence type="ECO:0000256" key="2">
    <source>
        <dbReference type="ARBA" id="ARBA00022448"/>
    </source>
</evidence>